<dbReference type="CDD" id="cd09272">
    <property type="entry name" value="RNase_HI_RT_Ty1"/>
    <property type="match status" value="1"/>
</dbReference>
<gene>
    <name evidence="1" type="ORF">Prudu_013057</name>
</gene>
<organism evidence="1">
    <name type="scientific">Prunus dulcis</name>
    <name type="common">Almond</name>
    <name type="synonym">Amygdalus dulcis</name>
    <dbReference type="NCBI Taxonomy" id="3755"/>
    <lineage>
        <taxon>Eukaryota</taxon>
        <taxon>Viridiplantae</taxon>
        <taxon>Streptophyta</taxon>
        <taxon>Embryophyta</taxon>
        <taxon>Tracheophyta</taxon>
        <taxon>Spermatophyta</taxon>
        <taxon>Magnoliopsida</taxon>
        <taxon>eudicotyledons</taxon>
        <taxon>Gunneridae</taxon>
        <taxon>Pentapetalae</taxon>
        <taxon>rosids</taxon>
        <taxon>fabids</taxon>
        <taxon>Rosales</taxon>
        <taxon>Rosaceae</taxon>
        <taxon>Amygdaloideae</taxon>
        <taxon>Amygdaleae</taxon>
        <taxon>Prunus</taxon>
    </lineage>
</organism>
<evidence type="ECO:0000313" key="1">
    <source>
        <dbReference type="EMBL" id="BBH02483.1"/>
    </source>
</evidence>
<protein>
    <submittedName>
        <fullName evidence="1">NAD(P)-linked oxidoreductase superfamily protein</fullName>
    </submittedName>
</protein>
<reference evidence="1" key="1">
    <citation type="journal article" date="2019" name="Science">
        <title>Mutation of a bHLH transcription factor allowed almond domestication.</title>
        <authorList>
            <person name="Sanchez-Perez R."/>
            <person name="Pavan S."/>
            <person name="Mazzeo R."/>
            <person name="Moldovan C."/>
            <person name="Aiese Cigliano R."/>
            <person name="Del Cueto J."/>
            <person name="Ricciardi F."/>
            <person name="Lotti C."/>
            <person name="Ricciardi L."/>
            <person name="Dicenta F."/>
            <person name="Lopez-Marques R.L."/>
            <person name="Lindberg Moller B."/>
        </authorList>
    </citation>
    <scope>NUCLEOTIDE SEQUENCE</scope>
</reference>
<name>A0A4Y1REK4_PRUDU</name>
<sequence length="104" mass="11981">MDGRWSPPLLERWYTMWYEQCGKPSIFQSVIGLYVFTCGGRPISWRVVLQSVTALSTTKEEYMRLTEASKEALWLTRLAKEFGITQDLVVIQSNSQSVKCLVKN</sequence>
<accession>A0A4Y1REK4</accession>
<proteinExistence type="predicted"/>
<dbReference type="AlphaFoldDB" id="A0A4Y1REK4"/>
<dbReference type="EMBL" id="AP019300">
    <property type="protein sequence ID" value="BBH02483.1"/>
    <property type="molecule type" value="Genomic_DNA"/>
</dbReference>